<evidence type="ECO:0000256" key="4">
    <source>
        <dbReference type="ARBA" id="ARBA00022475"/>
    </source>
</evidence>
<feature type="transmembrane region" description="Helical" evidence="8">
    <location>
        <begin position="292"/>
        <end position="310"/>
    </location>
</feature>
<evidence type="ECO:0000256" key="3">
    <source>
        <dbReference type="ARBA" id="ARBA00022448"/>
    </source>
</evidence>
<keyword evidence="3" id="KW-0813">Transport</keyword>
<comment type="similarity">
    <text evidence="2">Belongs to the autoinducer-2 exporter (AI-2E) (TC 2.A.86) family.</text>
</comment>
<sequence>MRQRRRGQQTEVDAPAEPTGPHTTTVIFDRSNIWRIAWTVVTVFVIVRLLLFVHRDGGGVLGTIIMAWAASLALEPAVSRLTRHMKRGWATLIVLVALMAAGAAFLYLFGGMLAEQITMFVQGIPGYVNSLNELLSEYVDTDGLLDKIGEPLDLGAVASSVAGGVFSFVASLVGSLFSVFTFAFFVYYLTADGPRLRTWLARLFPPAQQRVFATVWDLAITKTGGYVAARLTLAVCSATATAIFLLIIDMPYWLPLGIWTGVVAQFVPTVGTYIAIAVPVFIGLVGENPWQGVFVLVFATLYQQVENLILDPRISSKAVEVHPAIAFGSVMLGVALFGVAGAFVAVPAAALGVALLEIYTRKYDLLADVRADVEAEETTGDRPG</sequence>
<evidence type="ECO:0000256" key="5">
    <source>
        <dbReference type="ARBA" id="ARBA00022692"/>
    </source>
</evidence>
<name>A0ABY4YZ77_9MICO</name>
<dbReference type="EMBL" id="CP099489">
    <property type="protein sequence ID" value="USQ81902.1"/>
    <property type="molecule type" value="Genomic_DNA"/>
</dbReference>
<feature type="transmembrane region" description="Helical" evidence="8">
    <location>
        <begin position="59"/>
        <end position="77"/>
    </location>
</feature>
<dbReference type="InterPro" id="IPR002549">
    <property type="entry name" value="AI-2E-like"/>
</dbReference>
<evidence type="ECO:0000313" key="10">
    <source>
        <dbReference type="Proteomes" id="UP001056455"/>
    </source>
</evidence>
<keyword evidence="5 8" id="KW-0812">Transmembrane</keyword>
<evidence type="ECO:0000256" key="6">
    <source>
        <dbReference type="ARBA" id="ARBA00022989"/>
    </source>
</evidence>
<feature type="transmembrane region" description="Helical" evidence="8">
    <location>
        <begin position="231"/>
        <end position="254"/>
    </location>
</feature>
<evidence type="ECO:0000256" key="2">
    <source>
        <dbReference type="ARBA" id="ARBA00009773"/>
    </source>
</evidence>
<feature type="transmembrane region" description="Helical" evidence="8">
    <location>
        <begin position="165"/>
        <end position="189"/>
    </location>
</feature>
<keyword evidence="10" id="KW-1185">Reference proteome</keyword>
<keyword evidence="6 8" id="KW-1133">Transmembrane helix</keyword>
<dbReference type="RefSeq" id="WP_252595438.1">
    <property type="nucleotide sequence ID" value="NZ_CP099489.1"/>
</dbReference>
<accession>A0ABY4YZ77</accession>
<comment type="subcellular location">
    <subcellularLocation>
        <location evidence="1">Cell membrane</location>
        <topology evidence="1">Multi-pass membrane protein</topology>
    </subcellularLocation>
</comment>
<proteinExistence type="inferred from homology"/>
<dbReference type="Pfam" id="PF01594">
    <property type="entry name" value="AI-2E_transport"/>
    <property type="match status" value="1"/>
</dbReference>
<evidence type="ECO:0000313" key="9">
    <source>
        <dbReference type="EMBL" id="USQ81902.1"/>
    </source>
</evidence>
<dbReference type="PANTHER" id="PTHR21716:SF53">
    <property type="entry name" value="PERMEASE PERM-RELATED"/>
    <property type="match status" value="1"/>
</dbReference>
<feature type="transmembrane region" description="Helical" evidence="8">
    <location>
        <begin position="266"/>
        <end position="285"/>
    </location>
</feature>
<evidence type="ECO:0000256" key="1">
    <source>
        <dbReference type="ARBA" id="ARBA00004651"/>
    </source>
</evidence>
<gene>
    <name evidence="9" type="ORF">NF556_09765</name>
</gene>
<feature type="transmembrane region" description="Helical" evidence="8">
    <location>
        <begin position="33"/>
        <end position="53"/>
    </location>
</feature>
<feature type="transmembrane region" description="Helical" evidence="8">
    <location>
        <begin position="330"/>
        <end position="356"/>
    </location>
</feature>
<dbReference type="PANTHER" id="PTHR21716">
    <property type="entry name" value="TRANSMEMBRANE PROTEIN"/>
    <property type="match status" value="1"/>
</dbReference>
<keyword evidence="7 8" id="KW-0472">Membrane</keyword>
<protein>
    <submittedName>
        <fullName evidence="9">AI-2E family transporter</fullName>
    </submittedName>
</protein>
<organism evidence="9 10">
    <name type="scientific">Ornithinimicrobium faecis</name>
    <dbReference type="NCBI Taxonomy" id="2934158"/>
    <lineage>
        <taxon>Bacteria</taxon>
        <taxon>Bacillati</taxon>
        <taxon>Actinomycetota</taxon>
        <taxon>Actinomycetes</taxon>
        <taxon>Micrococcales</taxon>
        <taxon>Ornithinimicrobiaceae</taxon>
        <taxon>Ornithinimicrobium</taxon>
    </lineage>
</organism>
<feature type="transmembrane region" description="Helical" evidence="8">
    <location>
        <begin position="89"/>
        <end position="109"/>
    </location>
</feature>
<keyword evidence="4" id="KW-1003">Cell membrane</keyword>
<evidence type="ECO:0000256" key="8">
    <source>
        <dbReference type="SAM" id="Phobius"/>
    </source>
</evidence>
<evidence type="ECO:0000256" key="7">
    <source>
        <dbReference type="ARBA" id="ARBA00023136"/>
    </source>
</evidence>
<dbReference type="Proteomes" id="UP001056455">
    <property type="component" value="Chromosome"/>
</dbReference>
<reference evidence="9" key="1">
    <citation type="submission" date="2022-06" db="EMBL/GenBank/DDBJ databases">
        <title>Ornithinimicrobium HY1793.</title>
        <authorList>
            <person name="Huang Y."/>
        </authorList>
    </citation>
    <scope>NUCLEOTIDE SEQUENCE</scope>
    <source>
        <strain evidence="9">HY1793</strain>
    </source>
</reference>